<accession>A0ABQ5CJT9</accession>
<evidence type="ECO:0000313" key="1">
    <source>
        <dbReference type="EMBL" id="GJT27345.1"/>
    </source>
</evidence>
<proteinExistence type="predicted"/>
<sequence length="127" mass="14263">MGDKTAMSYFSNIDSIITLLNDLGSDVSQDDVVTYAINGLSDKYGCLAQIIAHKEPFPDLSIVRSMVSTEEMRIRNMCIHCHFEEFTRLGDFECFTEFAATELAVLEFTEFAELQVSPDSQFKASPD</sequence>
<name>A0ABQ5CJT9_9ASTR</name>
<comment type="caution">
    <text evidence="1">The sequence shown here is derived from an EMBL/GenBank/DDBJ whole genome shotgun (WGS) entry which is preliminary data.</text>
</comment>
<protein>
    <submittedName>
        <fullName evidence="1">Uncharacterized protein</fullName>
    </submittedName>
</protein>
<dbReference type="Proteomes" id="UP001151760">
    <property type="component" value="Unassembled WGS sequence"/>
</dbReference>
<reference evidence="1" key="2">
    <citation type="submission" date="2022-01" db="EMBL/GenBank/DDBJ databases">
        <authorList>
            <person name="Yamashiro T."/>
            <person name="Shiraishi A."/>
            <person name="Satake H."/>
            <person name="Nakayama K."/>
        </authorList>
    </citation>
    <scope>NUCLEOTIDE SEQUENCE</scope>
</reference>
<keyword evidence="2" id="KW-1185">Reference proteome</keyword>
<reference evidence="1" key="1">
    <citation type="journal article" date="2022" name="Int. J. Mol. Sci.">
        <title>Draft Genome of Tanacetum Coccineum: Genomic Comparison of Closely Related Tanacetum-Family Plants.</title>
        <authorList>
            <person name="Yamashiro T."/>
            <person name="Shiraishi A."/>
            <person name="Nakayama K."/>
            <person name="Satake H."/>
        </authorList>
    </citation>
    <scope>NUCLEOTIDE SEQUENCE</scope>
</reference>
<dbReference type="EMBL" id="BQNB010014369">
    <property type="protein sequence ID" value="GJT27345.1"/>
    <property type="molecule type" value="Genomic_DNA"/>
</dbReference>
<gene>
    <name evidence="1" type="ORF">Tco_0907620</name>
</gene>
<evidence type="ECO:0000313" key="2">
    <source>
        <dbReference type="Proteomes" id="UP001151760"/>
    </source>
</evidence>
<organism evidence="1 2">
    <name type="scientific">Tanacetum coccineum</name>
    <dbReference type="NCBI Taxonomy" id="301880"/>
    <lineage>
        <taxon>Eukaryota</taxon>
        <taxon>Viridiplantae</taxon>
        <taxon>Streptophyta</taxon>
        <taxon>Embryophyta</taxon>
        <taxon>Tracheophyta</taxon>
        <taxon>Spermatophyta</taxon>
        <taxon>Magnoliopsida</taxon>
        <taxon>eudicotyledons</taxon>
        <taxon>Gunneridae</taxon>
        <taxon>Pentapetalae</taxon>
        <taxon>asterids</taxon>
        <taxon>campanulids</taxon>
        <taxon>Asterales</taxon>
        <taxon>Asteraceae</taxon>
        <taxon>Asteroideae</taxon>
        <taxon>Anthemideae</taxon>
        <taxon>Anthemidinae</taxon>
        <taxon>Tanacetum</taxon>
    </lineage>
</organism>